<evidence type="ECO:0000313" key="2">
    <source>
        <dbReference type="Proteomes" id="UP000256601"/>
    </source>
</evidence>
<protein>
    <submittedName>
        <fullName evidence="1">Uncharacterized protein</fullName>
    </submittedName>
</protein>
<evidence type="ECO:0000313" key="1">
    <source>
        <dbReference type="EMBL" id="RDW27688.1"/>
    </source>
</evidence>
<dbReference type="AlphaFoldDB" id="A0A371CBL6"/>
<name>A0A371CBL6_YARLL</name>
<proteinExistence type="predicted"/>
<organism evidence="1 2">
    <name type="scientific">Yarrowia lipolytica</name>
    <name type="common">Candida lipolytica</name>
    <dbReference type="NCBI Taxonomy" id="4952"/>
    <lineage>
        <taxon>Eukaryota</taxon>
        <taxon>Fungi</taxon>
        <taxon>Dikarya</taxon>
        <taxon>Ascomycota</taxon>
        <taxon>Saccharomycotina</taxon>
        <taxon>Dipodascomycetes</taxon>
        <taxon>Dipodascales</taxon>
        <taxon>Dipodascales incertae sedis</taxon>
        <taxon>Yarrowia</taxon>
    </lineage>
</organism>
<dbReference type="Proteomes" id="UP000256601">
    <property type="component" value="Unassembled WGS sequence"/>
</dbReference>
<dbReference type="EMBL" id="KZ858960">
    <property type="protein sequence ID" value="RDW27688.1"/>
    <property type="molecule type" value="Genomic_DNA"/>
</dbReference>
<dbReference type="OrthoDB" id="10499673at2759"/>
<sequence>MLLKNIALISLAALVAANEAVPESATTMVAVPISSEDHSENPEDIKQFMKKKCPEQKCPKPKRVTLTKNITKKATKTVYKTVGSCETQAPQKKCGGKNC</sequence>
<gene>
    <name evidence="1" type="ORF">B0I71DRAFT_151363</name>
</gene>
<reference evidence="1 2" key="1">
    <citation type="submission" date="2018-07" db="EMBL/GenBank/DDBJ databases">
        <title>Draft Genome Assemblies for Five Robust Yarrowia lipolytica Strains Exhibiting High Lipid Production and Pentose Sugar Utilization and Sugar Alcohol Secretion from Undetoxified Lignocellulosic Biomass Hydrolysates.</title>
        <authorList>
            <consortium name="DOE Joint Genome Institute"/>
            <person name="Walker C."/>
            <person name="Ryu S."/>
            <person name="Na H."/>
            <person name="Zane M."/>
            <person name="LaButti K."/>
            <person name="Lipzen A."/>
            <person name="Haridas S."/>
            <person name="Barry K."/>
            <person name="Grigoriev I.V."/>
            <person name="Quarterman J."/>
            <person name="Slininger P."/>
            <person name="Dien B."/>
            <person name="Trinh C.T."/>
        </authorList>
    </citation>
    <scope>NUCLEOTIDE SEQUENCE [LARGE SCALE GENOMIC DNA]</scope>
    <source>
        <strain evidence="1 2">YB392</strain>
    </source>
</reference>
<accession>A0A371CBL6</accession>